<evidence type="ECO:0000259" key="2">
    <source>
        <dbReference type="Pfam" id="PF23598"/>
    </source>
</evidence>
<organism evidence="3">
    <name type="scientific">Arundo donax</name>
    <name type="common">Giant reed</name>
    <name type="synonym">Donax arundinaceus</name>
    <dbReference type="NCBI Taxonomy" id="35708"/>
    <lineage>
        <taxon>Eukaryota</taxon>
        <taxon>Viridiplantae</taxon>
        <taxon>Streptophyta</taxon>
        <taxon>Embryophyta</taxon>
        <taxon>Tracheophyta</taxon>
        <taxon>Spermatophyta</taxon>
        <taxon>Magnoliopsida</taxon>
        <taxon>Liliopsida</taxon>
        <taxon>Poales</taxon>
        <taxon>Poaceae</taxon>
        <taxon>PACMAD clade</taxon>
        <taxon>Arundinoideae</taxon>
        <taxon>Arundineae</taxon>
        <taxon>Arundo</taxon>
    </lineage>
</organism>
<dbReference type="InterPro" id="IPR032675">
    <property type="entry name" value="LRR_dom_sf"/>
</dbReference>
<evidence type="ECO:0000256" key="1">
    <source>
        <dbReference type="ARBA" id="ARBA00022737"/>
    </source>
</evidence>
<sequence length="324" mass="36139">MDELVDFLKSLPEIYRLNVLDLGGCKGLKKRHLKSICKVISLKYLSLRNTDVKQLRVRHIQNLRLLETLDIRGTDVPPGDMKHIFLPKLKHLFAGSRLKTSSVDAGTIRMSAEVSLSTVQMPRRIGMMRNMETLCHVQVSDDGTNLDGVAKLPRLRKLSVGIRGNDTTAKHLSRVISASKCLCSLSIWIANGGALDLSMQHNASFSASSLILENLEIKGKTSLPSWIEELQKPSNITLRDTLLKDEDQRRLGQLQGLRCLSLCCNSYSESVLNFKAGQFKALKFLVIEGHKIRSIVFEAGAAPHLERIAWTFDRTEKAVPISGL</sequence>
<dbReference type="InterPro" id="IPR055414">
    <property type="entry name" value="LRR_R13L4/SHOC2-like"/>
</dbReference>
<dbReference type="EMBL" id="GBRH01168227">
    <property type="protein sequence ID" value="JAE29669.1"/>
    <property type="molecule type" value="Transcribed_RNA"/>
</dbReference>
<dbReference type="SUPFAM" id="SSF52058">
    <property type="entry name" value="L domain-like"/>
    <property type="match status" value="1"/>
</dbReference>
<keyword evidence="1" id="KW-0677">Repeat</keyword>
<dbReference type="PANTHER" id="PTHR47186:SF56">
    <property type="entry name" value="GENOME ASSEMBLY, CHROMOSOME: II"/>
    <property type="match status" value="1"/>
</dbReference>
<feature type="domain" description="Disease resistance R13L4/SHOC-2-like LRR" evidence="2">
    <location>
        <begin position="8"/>
        <end position="314"/>
    </location>
</feature>
<dbReference type="Gene3D" id="3.80.10.10">
    <property type="entry name" value="Ribonuclease Inhibitor"/>
    <property type="match status" value="1"/>
</dbReference>
<accession>A0A0A9H1J9</accession>
<dbReference type="AlphaFoldDB" id="A0A0A9H1J9"/>
<protein>
    <recommendedName>
        <fullName evidence="2">Disease resistance R13L4/SHOC-2-like LRR domain-containing protein</fullName>
    </recommendedName>
</protein>
<reference evidence="3" key="2">
    <citation type="journal article" date="2015" name="Data Brief">
        <title>Shoot transcriptome of the giant reed, Arundo donax.</title>
        <authorList>
            <person name="Barrero R.A."/>
            <person name="Guerrero F.D."/>
            <person name="Moolhuijzen P."/>
            <person name="Goolsby J.A."/>
            <person name="Tidwell J."/>
            <person name="Bellgard S.E."/>
            <person name="Bellgard M.I."/>
        </authorList>
    </citation>
    <scope>NUCLEOTIDE SEQUENCE</scope>
    <source>
        <tissue evidence="3">Shoot tissue taken approximately 20 cm above the soil surface</tissue>
    </source>
</reference>
<proteinExistence type="predicted"/>
<name>A0A0A9H1J9_ARUDO</name>
<reference evidence="3" key="1">
    <citation type="submission" date="2014-09" db="EMBL/GenBank/DDBJ databases">
        <authorList>
            <person name="Magalhaes I.L.F."/>
            <person name="Oliveira U."/>
            <person name="Santos F.R."/>
            <person name="Vidigal T.H.D.A."/>
            <person name="Brescovit A.D."/>
            <person name="Santos A.J."/>
        </authorList>
    </citation>
    <scope>NUCLEOTIDE SEQUENCE</scope>
    <source>
        <tissue evidence="3">Shoot tissue taken approximately 20 cm above the soil surface</tissue>
    </source>
</reference>
<dbReference type="Pfam" id="PF23598">
    <property type="entry name" value="LRR_14"/>
    <property type="match status" value="1"/>
</dbReference>
<dbReference type="PANTHER" id="PTHR47186">
    <property type="entry name" value="LEUCINE-RICH REPEAT-CONTAINING PROTEIN 57"/>
    <property type="match status" value="1"/>
</dbReference>
<evidence type="ECO:0000313" key="3">
    <source>
        <dbReference type="EMBL" id="JAE29669.1"/>
    </source>
</evidence>